<protein>
    <submittedName>
        <fullName evidence="1">Uncharacterized protein</fullName>
    </submittedName>
</protein>
<accession>A0A8D9BNQ2</accession>
<dbReference type="AlphaFoldDB" id="A0A8D9BNQ2"/>
<evidence type="ECO:0000313" key="1">
    <source>
        <dbReference type="EMBL" id="CAG6788824.1"/>
    </source>
</evidence>
<dbReference type="EMBL" id="HBUF01661859">
    <property type="protein sequence ID" value="CAG6788824.1"/>
    <property type="molecule type" value="Transcribed_RNA"/>
</dbReference>
<name>A0A8D9BNQ2_9HEMI</name>
<reference evidence="1" key="1">
    <citation type="submission" date="2021-05" db="EMBL/GenBank/DDBJ databases">
        <authorList>
            <person name="Alioto T."/>
            <person name="Alioto T."/>
            <person name="Gomez Garrido J."/>
        </authorList>
    </citation>
    <scope>NUCLEOTIDE SEQUENCE</scope>
</reference>
<organism evidence="1">
    <name type="scientific">Cacopsylla melanoneura</name>
    <dbReference type="NCBI Taxonomy" id="428564"/>
    <lineage>
        <taxon>Eukaryota</taxon>
        <taxon>Metazoa</taxon>
        <taxon>Ecdysozoa</taxon>
        <taxon>Arthropoda</taxon>
        <taxon>Hexapoda</taxon>
        <taxon>Insecta</taxon>
        <taxon>Pterygota</taxon>
        <taxon>Neoptera</taxon>
        <taxon>Paraneoptera</taxon>
        <taxon>Hemiptera</taxon>
        <taxon>Sternorrhyncha</taxon>
        <taxon>Psylloidea</taxon>
        <taxon>Psyllidae</taxon>
        <taxon>Psyllinae</taxon>
        <taxon>Cacopsylla</taxon>
    </lineage>
</organism>
<proteinExistence type="predicted"/>
<sequence>MFYLQKRHSREVYESERERDKSNYSTALSLVSKRTSPIILHFREQIFTCLDTKGTSYYLVCVLIREDWEQFTRLSSDKLYLNSLIKPRYPRKCLGPGFLDLLAFRTSLVSHAKG</sequence>